<gene>
    <name evidence="7" type="ORF">SAMN05443545_103145</name>
</gene>
<keyword evidence="4 6" id="KW-0378">Hydrolase</keyword>
<proteinExistence type="inferred from homology"/>
<dbReference type="GO" id="GO:0006298">
    <property type="term" value="P:mismatch repair"/>
    <property type="evidence" value="ECO:0007669"/>
    <property type="project" value="UniProtKB-UniRule"/>
</dbReference>
<dbReference type="Proteomes" id="UP000198500">
    <property type="component" value="Unassembled WGS sequence"/>
</dbReference>
<evidence type="ECO:0000256" key="6">
    <source>
        <dbReference type="PIRNR" id="PIRNR018267"/>
    </source>
</evidence>
<dbReference type="InterPro" id="IPR011335">
    <property type="entry name" value="Restrct_endonuc-II-like"/>
</dbReference>
<dbReference type="EC" id="3.1.-.-" evidence="6"/>
<dbReference type="GO" id="GO:0016787">
    <property type="term" value="F:hydrolase activity"/>
    <property type="evidence" value="ECO:0007669"/>
    <property type="project" value="UniProtKB-KW"/>
</dbReference>
<evidence type="ECO:0000256" key="4">
    <source>
        <dbReference type="ARBA" id="ARBA00022801"/>
    </source>
</evidence>
<dbReference type="CDD" id="cd00221">
    <property type="entry name" value="Vsr"/>
    <property type="match status" value="1"/>
</dbReference>
<evidence type="ECO:0000256" key="5">
    <source>
        <dbReference type="ARBA" id="ARBA00023204"/>
    </source>
</evidence>
<dbReference type="Gene3D" id="3.40.960.10">
    <property type="entry name" value="VSR Endonuclease"/>
    <property type="match status" value="1"/>
</dbReference>
<dbReference type="PIRSF" id="PIRSF018267">
    <property type="entry name" value="VSR_endonuc"/>
    <property type="match status" value="1"/>
</dbReference>
<protein>
    <recommendedName>
        <fullName evidence="6">Very short patch repair endonuclease</fullName>
        <ecNumber evidence="6">3.1.-.-</ecNumber>
    </recommendedName>
</protein>
<dbReference type="NCBIfam" id="TIGR00632">
    <property type="entry name" value="vsr"/>
    <property type="match status" value="1"/>
</dbReference>
<reference evidence="7 8" key="1">
    <citation type="submission" date="2016-10" db="EMBL/GenBank/DDBJ databases">
        <authorList>
            <person name="de Groot N.N."/>
        </authorList>
    </citation>
    <scope>NUCLEOTIDE SEQUENCE [LARGE SCALE GENOMIC DNA]</scope>
    <source>
        <strain evidence="7 8">DSM 19219</strain>
    </source>
</reference>
<dbReference type="Pfam" id="PF03852">
    <property type="entry name" value="Vsr"/>
    <property type="match status" value="1"/>
</dbReference>
<comment type="function">
    <text evidence="6">May nick specific sequences that contain T:G mispairs resulting from m5C-deamination.</text>
</comment>
<keyword evidence="2 6" id="KW-0255">Endonuclease</keyword>
<dbReference type="GO" id="GO:0004519">
    <property type="term" value="F:endonuclease activity"/>
    <property type="evidence" value="ECO:0007669"/>
    <property type="project" value="UniProtKB-KW"/>
</dbReference>
<dbReference type="SUPFAM" id="SSF52980">
    <property type="entry name" value="Restriction endonuclease-like"/>
    <property type="match status" value="1"/>
</dbReference>
<dbReference type="STRING" id="574349.SAMN05443545_103145"/>
<evidence type="ECO:0000313" key="7">
    <source>
        <dbReference type="EMBL" id="SDW89675.1"/>
    </source>
</evidence>
<keyword evidence="3 6" id="KW-0227">DNA damage</keyword>
<accession>A0A1H2XA38</accession>
<evidence type="ECO:0000256" key="1">
    <source>
        <dbReference type="ARBA" id="ARBA00022722"/>
    </source>
</evidence>
<name>A0A1H2XA38_9GAMM</name>
<dbReference type="EMBL" id="FNNI01000003">
    <property type="protein sequence ID" value="SDW89675.1"/>
    <property type="molecule type" value="Genomic_DNA"/>
</dbReference>
<keyword evidence="1 6" id="KW-0540">Nuclease</keyword>
<dbReference type="InterPro" id="IPR004603">
    <property type="entry name" value="DNA_mismatch_endonuc_vsr"/>
</dbReference>
<evidence type="ECO:0000313" key="8">
    <source>
        <dbReference type="Proteomes" id="UP000198500"/>
    </source>
</evidence>
<keyword evidence="8" id="KW-1185">Reference proteome</keyword>
<dbReference type="AlphaFoldDB" id="A0A1H2XA38"/>
<keyword evidence="5 6" id="KW-0234">DNA repair</keyword>
<dbReference type="OrthoDB" id="9801520at2"/>
<evidence type="ECO:0000256" key="2">
    <source>
        <dbReference type="ARBA" id="ARBA00022759"/>
    </source>
</evidence>
<comment type="similarity">
    <text evidence="6">Belongs to the vsr family.</text>
</comment>
<evidence type="ECO:0000256" key="3">
    <source>
        <dbReference type="ARBA" id="ARBA00022763"/>
    </source>
</evidence>
<dbReference type="RefSeq" id="WP_092568735.1">
    <property type="nucleotide sequence ID" value="NZ_BMXH01000004.1"/>
</dbReference>
<organism evidence="7 8">
    <name type="scientific">Aidingimonas halophila</name>
    <dbReference type="NCBI Taxonomy" id="574349"/>
    <lineage>
        <taxon>Bacteria</taxon>
        <taxon>Pseudomonadati</taxon>
        <taxon>Pseudomonadota</taxon>
        <taxon>Gammaproteobacteria</taxon>
        <taxon>Oceanospirillales</taxon>
        <taxon>Halomonadaceae</taxon>
        <taxon>Aidingimonas</taxon>
    </lineage>
</organism>
<sequence length="153" mass="18067">MPDVVDRSTRSRMMGTIKGRDTHPELALRKYLHARGYRFRLHRKDLPGSPDLVLPRHHLVIFVHGCFWHRHTGCYYATTPGTRASFWEAKFEANVRRDREACENLKQLGWRVLVVWECGFKHCRDQLPDIPELIHAVNQYQEWPSCPPRLRPA</sequence>